<dbReference type="SUPFAM" id="SSF140959">
    <property type="entry name" value="Indolic compounds 2,3-dioxygenase-like"/>
    <property type="match status" value="1"/>
</dbReference>
<keyword evidence="12" id="KW-1185">Reference proteome</keyword>
<reference evidence="11 12" key="1">
    <citation type="submission" date="2019-10" db="EMBL/GenBank/DDBJ databases">
        <title>Two novel species isolated from a subtropical stream in China.</title>
        <authorList>
            <person name="Lu H."/>
        </authorList>
    </citation>
    <scope>NUCLEOTIDE SEQUENCE [LARGE SCALE GENOMIC DNA]</scope>
    <source>
        <strain evidence="11 12">FT29W</strain>
    </source>
</reference>
<dbReference type="GO" id="GO:0004833">
    <property type="term" value="F:L-tryptophan 2,3-dioxygenase activity"/>
    <property type="evidence" value="ECO:0007669"/>
    <property type="project" value="UniProtKB-UniRule"/>
</dbReference>
<dbReference type="FunFam" id="1.20.58.480:FF:000001">
    <property type="entry name" value="Tryptophan 2,3-dioxygenase"/>
    <property type="match status" value="1"/>
</dbReference>
<protein>
    <recommendedName>
        <fullName evidence="9">Tryptophan 2,3-dioxygenase</fullName>
        <shortName evidence="9">TDO</shortName>
        <ecNumber evidence="9">1.13.11.11</ecNumber>
    </recommendedName>
    <alternativeName>
        <fullName evidence="9">Tryptamin 2,3-dioxygenase</fullName>
    </alternativeName>
    <alternativeName>
        <fullName evidence="9">Tryptophan oxygenase</fullName>
        <shortName evidence="9">TO</shortName>
        <shortName evidence="9">TRPO</shortName>
    </alternativeName>
    <alternativeName>
        <fullName evidence="9">Tryptophan pyrrolase</fullName>
    </alternativeName>
    <alternativeName>
        <fullName evidence="9">Tryptophanase</fullName>
    </alternativeName>
</protein>
<accession>A0A6A7MUR9</accession>
<keyword evidence="4 9" id="KW-0223">Dioxygenase</keyword>
<feature type="binding site" description="axial binding residue" evidence="9">
    <location>
        <position position="243"/>
    </location>
    <ligand>
        <name>heme</name>
        <dbReference type="ChEBI" id="CHEBI:30413"/>
    </ligand>
    <ligandPart>
        <name>Fe</name>
        <dbReference type="ChEBI" id="CHEBI:18248"/>
    </ligandPart>
</feature>
<comment type="catalytic activity">
    <reaction evidence="8 9">
        <text>L-tryptophan + O2 = N-formyl-L-kynurenine</text>
        <dbReference type="Rhea" id="RHEA:24536"/>
        <dbReference type="ChEBI" id="CHEBI:15379"/>
        <dbReference type="ChEBI" id="CHEBI:57912"/>
        <dbReference type="ChEBI" id="CHEBI:58629"/>
        <dbReference type="EC" id="1.13.11.11"/>
    </reaction>
</comment>
<feature type="binding site" evidence="9">
    <location>
        <position position="257"/>
    </location>
    <ligand>
        <name>substrate</name>
    </ligand>
</feature>
<name>A0A6A7MUR9_9BURK</name>
<comment type="cofactor">
    <cofactor evidence="9">
        <name>heme</name>
        <dbReference type="ChEBI" id="CHEBI:30413"/>
    </cofactor>
    <text evidence="9">Binds 1 heme group per subunit.</text>
</comment>
<dbReference type="GO" id="GO:0019442">
    <property type="term" value="P:L-tryptophan catabolic process to acetyl-CoA"/>
    <property type="evidence" value="ECO:0007669"/>
    <property type="project" value="TreeGrafter"/>
</dbReference>
<feature type="region of interest" description="Disordered" evidence="10">
    <location>
        <begin position="1"/>
        <end position="20"/>
    </location>
</feature>
<keyword evidence="3 9" id="KW-0479">Metal-binding</keyword>
<dbReference type="EC" id="1.13.11.11" evidence="9"/>
<dbReference type="HAMAP" id="MF_01972">
    <property type="entry name" value="T23O"/>
    <property type="match status" value="1"/>
</dbReference>
<comment type="similarity">
    <text evidence="9">Belongs to the tryptophan 2,3-dioxygenase family.</text>
</comment>
<feature type="binding site" evidence="9">
    <location>
        <begin position="53"/>
        <end position="57"/>
    </location>
    <ligand>
        <name>substrate</name>
    </ligand>
</feature>
<evidence type="ECO:0000256" key="2">
    <source>
        <dbReference type="ARBA" id="ARBA00022617"/>
    </source>
</evidence>
<evidence type="ECO:0000256" key="7">
    <source>
        <dbReference type="ARBA" id="ARBA00023079"/>
    </source>
</evidence>
<evidence type="ECO:0000256" key="1">
    <source>
        <dbReference type="ARBA" id="ARBA00011881"/>
    </source>
</evidence>
<evidence type="ECO:0000256" key="5">
    <source>
        <dbReference type="ARBA" id="ARBA00023002"/>
    </source>
</evidence>
<organism evidence="11 12">
    <name type="scientific">Rugamonas aquatica</name>
    <dbReference type="NCBI Taxonomy" id="2743357"/>
    <lineage>
        <taxon>Bacteria</taxon>
        <taxon>Pseudomonadati</taxon>
        <taxon>Pseudomonadota</taxon>
        <taxon>Betaproteobacteria</taxon>
        <taxon>Burkholderiales</taxon>
        <taxon>Oxalobacteraceae</taxon>
        <taxon>Telluria group</taxon>
        <taxon>Rugamonas</taxon>
    </lineage>
</organism>
<dbReference type="Pfam" id="PF03301">
    <property type="entry name" value="Trp_dioxygenase"/>
    <property type="match status" value="2"/>
</dbReference>
<evidence type="ECO:0000313" key="11">
    <source>
        <dbReference type="EMBL" id="MQA36685.1"/>
    </source>
</evidence>
<dbReference type="PANTHER" id="PTHR10138:SF0">
    <property type="entry name" value="TRYPTOPHAN 2,3-DIOXYGENASE"/>
    <property type="match status" value="1"/>
</dbReference>
<keyword evidence="7 9" id="KW-0823">Tryptophan catabolism</keyword>
<keyword evidence="6 9" id="KW-0408">Iron</keyword>
<dbReference type="PANTHER" id="PTHR10138">
    <property type="entry name" value="TRYPTOPHAN 2,3-DIOXYGENASE"/>
    <property type="match status" value="1"/>
</dbReference>
<proteinExistence type="inferred from homology"/>
<evidence type="ECO:0000256" key="10">
    <source>
        <dbReference type="SAM" id="MobiDB-lite"/>
    </source>
</evidence>
<comment type="function">
    <text evidence="9">Heme-dependent dioxygenase that catalyzes the oxidative cleavage of the L-tryptophan (L-Trp) pyrrole ring and converts L-tryptophan to N-formyl-L-kynurenine. Catalyzes the oxidative cleavage of the indole moiety.</text>
</comment>
<sequence>MRSTMQECPFAHRPAADATSPPAPAMQYGDYLKLRTILGGQEPLSPVSDEMLFIIQHQSAELWMKLLLHELTQASQLIRARRLSKASRLLARSRRILDHMVNAWGVLATLEPLEFLAMRPYLGSSSGYQSCQFRELEFLLGNKNRGQMESHAHCPASLQVLRQRLAAPSIYDEVVRLLAARGFDIDPARLLSVADQQATRPDETVEAAWMTIYRAPEEYADLHDLGEQLVDFEDSFRQWRFRHMTTVDRIIGRRGGTGGSSGVPYLAKTLDFVLFPELWRIRSTL</sequence>
<dbReference type="EMBL" id="WHUG01000001">
    <property type="protein sequence ID" value="MQA36685.1"/>
    <property type="molecule type" value="Genomic_DNA"/>
</dbReference>
<feature type="binding site" evidence="9">
    <location>
        <position position="119"/>
    </location>
    <ligand>
        <name>substrate</name>
    </ligand>
</feature>
<dbReference type="Gene3D" id="1.20.58.480">
    <property type="match status" value="1"/>
</dbReference>
<dbReference type="GO" id="GO:0019441">
    <property type="term" value="P:L-tryptophan catabolic process to kynurenine"/>
    <property type="evidence" value="ECO:0007669"/>
    <property type="project" value="UniProtKB-UniRule"/>
</dbReference>
<comment type="pathway">
    <text evidence="9">Amino-acid degradation; L-tryptophan degradation via kynurenine pathway; L-kynurenine from L-tryptophan: step 1/2.</text>
</comment>
<evidence type="ECO:0000313" key="12">
    <source>
        <dbReference type="Proteomes" id="UP000440498"/>
    </source>
</evidence>
<dbReference type="InterPro" id="IPR004981">
    <property type="entry name" value="Trp_2_3_dOase"/>
</dbReference>
<dbReference type="UniPathway" id="UPA00333">
    <property type="reaction ID" value="UER00453"/>
</dbReference>
<dbReference type="AlphaFoldDB" id="A0A6A7MUR9"/>
<evidence type="ECO:0000256" key="9">
    <source>
        <dbReference type="HAMAP-Rule" id="MF_01972"/>
    </source>
</evidence>
<evidence type="ECO:0000256" key="8">
    <source>
        <dbReference type="ARBA" id="ARBA00050412"/>
    </source>
</evidence>
<comment type="subunit">
    <text evidence="1 9">Homotetramer.</text>
</comment>
<keyword evidence="5 9" id="KW-0560">Oxidoreductase</keyword>
<comment type="caution">
    <text evidence="9">Lacks conserved residue(s) required for the propagation of feature annotation.</text>
</comment>
<dbReference type="InterPro" id="IPR037217">
    <property type="entry name" value="Trp/Indoleamine_2_3_dOase-like"/>
</dbReference>
<evidence type="ECO:0000256" key="6">
    <source>
        <dbReference type="ARBA" id="ARBA00023004"/>
    </source>
</evidence>
<dbReference type="Proteomes" id="UP000440498">
    <property type="component" value="Unassembled WGS sequence"/>
</dbReference>
<evidence type="ECO:0000256" key="4">
    <source>
        <dbReference type="ARBA" id="ARBA00022964"/>
    </source>
</evidence>
<dbReference type="GO" id="GO:0020037">
    <property type="term" value="F:heme binding"/>
    <property type="evidence" value="ECO:0007669"/>
    <property type="project" value="UniProtKB-UniRule"/>
</dbReference>
<keyword evidence="2 9" id="KW-0349">Heme</keyword>
<comment type="caution">
    <text evidence="11">The sequence shown here is derived from an EMBL/GenBank/DDBJ whole genome shotgun (WGS) entry which is preliminary data.</text>
</comment>
<gene>
    <name evidence="9" type="primary">kynA</name>
    <name evidence="11" type="ORF">GEV02_00865</name>
</gene>
<dbReference type="GO" id="GO:0046872">
    <property type="term" value="F:metal ion binding"/>
    <property type="evidence" value="ECO:0007669"/>
    <property type="project" value="UniProtKB-KW"/>
</dbReference>
<evidence type="ECO:0000256" key="3">
    <source>
        <dbReference type="ARBA" id="ARBA00022723"/>
    </source>
</evidence>